<gene>
    <name evidence="2" type="ORF">NBZ79_02675</name>
</gene>
<name>A0ABY4W7H5_9PROT</name>
<dbReference type="InterPro" id="IPR000182">
    <property type="entry name" value="GNAT_dom"/>
</dbReference>
<sequence>MPQIIHERPEDAAQIEPLLEKCFGPERFKKTAYKIRKKLKPIPELSFVIEESEKLLATIRYWPITIGIDTNALLLGPIAVDPERQGEGLGVSLIQKSLQVAQGLGHQIVILVGDPEYYEQFGFFSATKCNLSMPGPVEDRRFLVRELIPDSLFGVSGTVAGGTIGGKPAGRIASLQETSHKIDKLAPLAPPAET</sequence>
<evidence type="ECO:0000313" key="3">
    <source>
        <dbReference type="Proteomes" id="UP001056291"/>
    </source>
</evidence>
<organism evidence="2 3">
    <name type="scientific">Sneathiella marina</name>
    <dbReference type="NCBI Taxonomy" id="2950108"/>
    <lineage>
        <taxon>Bacteria</taxon>
        <taxon>Pseudomonadati</taxon>
        <taxon>Pseudomonadota</taxon>
        <taxon>Alphaproteobacteria</taxon>
        <taxon>Sneathiellales</taxon>
        <taxon>Sneathiellaceae</taxon>
        <taxon>Sneathiella</taxon>
    </lineage>
</organism>
<dbReference type="InterPro" id="IPR016181">
    <property type="entry name" value="Acyl_CoA_acyltransferase"/>
</dbReference>
<accession>A0ABY4W7H5</accession>
<dbReference type="Proteomes" id="UP001056291">
    <property type="component" value="Chromosome"/>
</dbReference>
<feature type="domain" description="N-acetyltransferase" evidence="1">
    <location>
        <begin position="2"/>
        <end position="149"/>
    </location>
</feature>
<dbReference type="EMBL" id="CP098747">
    <property type="protein sequence ID" value="USG61877.1"/>
    <property type="molecule type" value="Genomic_DNA"/>
</dbReference>
<protein>
    <submittedName>
        <fullName evidence="2">N-acetyltransferase</fullName>
    </submittedName>
</protein>
<reference evidence="2" key="1">
    <citation type="submission" date="2022-06" db="EMBL/GenBank/DDBJ databases">
        <title>Sneathiella actinostolidae sp. nov., isolated from a sea anemonein the Western Pacific Ocean.</title>
        <authorList>
            <person name="Wei M.J."/>
        </authorList>
    </citation>
    <scope>NUCLEOTIDE SEQUENCE</scope>
    <source>
        <strain evidence="2">PHK-P5</strain>
    </source>
</reference>
<dbReference type="SUPFAM" id="SSF55729">
    <property type="entry name" value="Acyl-CoA N-acyltransferases (Nat)"/>
    <property type="match status" value="1"/>
</dbReference>
<keyword evidence="3" id="KW-1185">Reference proteome</keyword>
<dbReference type="Gene3D" id="3.40.630.30">
    <property type="match status" value="1"/>
</dbReference>
<dbReference type="RefSeq" id="WP_251935245.1">
    <property type="nucleotide sequence ID" value="NZ_CP098747.1"/>
</dbReference>
<evidence type="ECO:0000313" key="2">
    <source>
        <dbReference type="EMBL" id="USG61877.1"/>
    </source>
</evidence>
<dbReference type="CDD" id="cd04301">
    <property type="entry name" value="NAT_SF"/>
    <property type="match status" value="1"/>
</dbReference>
<evidence type="ECO:0000259" key="1">
    <source>
        <dbReference type="PROSITE" id="PS51186"/>
    </source>
</evidence>
<dbReference type="PROSITE" id="PS51186">
    <property type="entry name" value="GNAT"/>
    <property type="match status" value="1"/>
</dbReference>
<proteinExistence type="predicted"/>
<dbReference type="Pfam" id="PF00583">
    <property type="entry name" value="Acetyltransf_1"/>
    <property type="match status" value="1"/>
</dbReference>